<evidence type="ECO:0000256" key="4">
    <source>
        <dbReference type="ARBA" id="ARBA00011471"/>
    </source>
</evidence>
<evidence type="ECO:0000256" key="9">
    <source>
        <dbReference type="ARBA" id="ARBA00022927"/>
    </source>
</evidence>
<evidence type="ECO:0000313" key="15">
    <source>
        <dbReference type="Proteomes" id="UP000175989"/>
    </source>
</evidence>
<evidence type="ECO:0000256" key="5">
    <source>
        <dbReference type="ARBA" id="ARBA00022448"/>
    </source>
</evidence>
<comment type="function">
    <text evidence="1">Involved in the TonB-dependent energy-dependent transport of various receptor-bound substrates.</text>
</comment>
<dbReference type="GO" id="GO:0005886">
    <property type="term" value="C:plasma membrane"/>
    <property type="evidence" value="ECO:0007669"/>
    <property type="project" value="UniProtKB-SubCell"/>
</dbReference>
<dbReference type="PANTHER" id="PTHR30558">
    <property type="entry name" value="EXBD MEMBRANE COMPONENT OF PMF-DRIVEN MACROMOLECULE IMPORT SYSTEM"/>
    <property type="match status" value="1"/>
</dbReference>
<gene>
    <name evidence="14" type="primary">exbD_3</name>
    <name evidence="14" type="ORF">DUPY_29950</name>
</gene>
<comment type="subcellular location">
    <subcellularLocation>
        <location evidence="2">Cell inner membrane</location>
        <topology evidence="2">Single-pass type II membrane protein</topology>
    </subcellularLocation>
    <subcellularLocation>
        <location evidence="12">Cell membrane</location>
        <topology evidence="12">Single-pass type II membrane protein</topology>
    </subcellularLocation>
</comment>
<keyword evidence="5 12" id="KW-0813">Transport</keyword>
<dbReference type="AlphaFoldDB" id="A0A1E7WJA0"/>
<accession>A0A1E7WJA0</accession>
<comment type="similarity">
    <text evidence="3 12">Belongs to the ExbD/TolR family.</text>
</comment>
<dbReference type="Proteomes" id="UP000175989">
    <property type="component" value="Unassembled WGS sequence"/>
</dbReference>
<evidence type="ECO:0000256" key="6">
    <source>
        <dbReference type="ARBA" id="ARBA00022475"/>
    </source>
</evidence>
<evidence type="ECO:0000256" key="7">
    <source>
        <dbReference type="ARBA" id="ARBA00022519"/>
    </source>
</evidence>
<evidence type="ECO:0000256" key="13">
    <source>
        <dbReference type="SAM" id="Phobius"/>
    </source>
</evidence>
<dbReference type="Gene3D" id="3.30.420.270">
    <property type="match status" value="1"/>
</dbReference>
<dbReference type="EMBL" id="LROM01000090">
    <property type="protein sequence ID" value="OEZ98813.1"/>
    <property type="molecule type" value="Genomic_DNA"/>
</dbReference>
<comment type="subunit">
    <text evidence="4">The accessory proteins ExbB and ExbD seem to form a complex with TonB.</text>
</comment>
<keyword evidence="15" id="KW-1185">Reference proteome</keyword>
<keyword evidence="7" id="KW-0997">Cell inner membrane</keyword>
<name>A0A1E7WJA0_9BURK</name>
<evidence type="ECO:0000256" key="3">
    <source>
        <dbReference type="ARBA" id="ARBA00005811"/>
    </source>
</evidence>
<keyword evidence="6" id="KW-1003">Cell membrane</keyword>
<feature type="transmembrane region" description="Helical" evidence="13">
    <location>
        <begin position="20"/>
        <end position="41"/>
    </location>
</feature>
<evidence type="ECO:0000256" key="10">
    <source>
        <dbReference type="ARBA" id="ARBA00022989"/>
    </source>
</evidence>
<evidence type="ECO:0000256" key="2">
    <source>
        <dbReference type="ARBA" id="ARBA00004249"/>
    </source>
</evidence>
<keyword evidence="8 12" id="KW-0812">Transmembrane</keyword>
<dbReference type="RefSeq" id="WP_070249184.1">
    <property type="nucleotide sequence ID" value="NZ_LROM01000090.1"/>
</dbReference>
<organism evidence="14 15">
    <name type="scientific">Duganella phyllosphaerae</name>
    <dbReference type="NCBI Taxonomy" id="762836"/>
    <lineage>
        <taxon>Bacteria</taxon>
        <taxon>Pseudomonadati</taxon>
        <taxon>Pseudomonadota</taxon>
        <taxon>Betaproteobacteria</taxon>
        <taxon>Burkholderiales</taxon>
        <taxon>Oxalobacteraceae</taxon>
        <taxon>Telluria group</taxon>
        <taxon>Duganella</taxon>
    </lineage>
</organism>
<dbReference type="PATRIC" id="fig|762836.4.peg.3086"/>
<dbReference type="InterPro" id="IPR003400">
    <property type="entry name" value="ExbD"/>
</dbReference>
<dbReference type="OrthoDB" id="9798629at2"/>
<dbReference type="Pfam" id="PF02472">
    <property type="entry name" value="ExbD"/>
    <property type="match status" value="1"/>
</dbReference>
<evidence type="ECO:0000313" key="14">
    <source>
        <dbReference type="EMBL" id="OEZ98813.1"/>
    </source>
</evidence>
<keyword evidence="9 12" id="KW-0653">Protein transport</keyword>
<proteinExistence type="inferred from homology"/>
<evidence type="ECO:0000256" key="1">
    <source>
        <dbReference type="ARBA" id="ARBA00003540"/>
    </source>
</evidence>
<sequence length="149" mass="16150">MSFGAFNHHRQPGPMADINVTPMVDVMLVLLVIFILGAPVWTSSVQLELPKAQAPSAPSAPATTVTVAIDAKGQVYWNNEPVAPKALEQRLVEAAKLDVQPELQLRADKDTRYEVVAQVMAAAQTHGLTKLGFVTDPGKTESKSWQPHN</sequence>
<keyword evidence="11 13" id="KW-0472">Membrane</keyword>
<comment type="caution">
    <text evidence="14">The sequence shown here is derived from an EMBL/GenBank/DDBJ whole genome shotgun (WGS) entry which is preliminary data.</text>
</comment>
<protein>
    <submittedName>
        <fullName evidence="14">Biopolymer transport protein ExbD</fullName>
    </submittedName>
</protein>
<evidence type="ECO:0000256" key="8">
    <source>
        <dbReference type="ARBA" id="ARBA00022692"/>
    </source>
</evidence>
<dbReference type="PANTHER" id="PTHR30558:SF12">
    <property type="entry name" value="BIOPOLYMER TRANSPORT PROTEIN EXBD"/>
    <property type="match status" value="1"/>
</dbReference>
<keyword evidence="10 13" id="KW-1133">Transmembrane helix</keyword>
<evidence type="ECO:0000256" key="11">
    <source>
        <dbReference type="ARBA" id="ARBA00023136"/>
    </source>
</evidence>
<dbReference type="GO" id="GO:0022857">
    <property type="term" value="F:transmembrane transporter activity"/>
    <property type="evidence" value="ECO:0007669"/>
    <property type="project" value="InterPro"/>
</dbReference>
<evidence type="ECO:0000256" key="12">
    <source>
        <dbReference type="RuleBase" id="RU003879"/>
    </source>
</evidence>
<dbReference type="GO" id="GO:0015031">
    <property type="term" value="P:protein transport"/>
    <property type="evidence" value="ECO:0007669"/>
    <property type="project" value="UniProtKB-KW"/>
</dbReference>
<reference evidence="15" key="1">
    <citation type="journal article" date="2016" name="Front. Microbiol.">
        <title>Molecular Keys to the Janthinobacterium and Duganella spp. Interaction with the Plant Pathogen Fusarium graminearum.</title>
        <authorList>
            <person name="Haack F.S."/>
            <person name="Poehlein A."/>
            <person name="Kroger C."/>
            <person name="Voigt C.A."/>
            <person name="Piepenbring M."/>
            <person name="Bode H.B."/>
            <person name="Daniel R."/>
            <person name="Schafer W."/>
            <person name="Streit W.R."/>
        </authorList>
    </citation>
    <scope>NUCLEOTIDE SEQUENCE [LARGE SCALE GENOMIC DNA]</scope>
    <source>
        <strain evidence="15">T54</strain>
    </source>
</reference>